<evidence type="ECO:0000313" key="3">
    <source>
        <dbReference type="Proteomes" id="UP000796761"/>
    </source>
</evidence>
<evidence type="ECO:0000313" key="2">
    <source>
        <dbReference type="EMBL" id="TRZ05143.1"/>
    </source>
</evidence>
<dbReference type="EMBL" id="SWJQ01006158">
    <property type="protein sequence ID" value="TRZ05143.1"/>
    <property type="molecule type" value="Genomic_DNA"/>
</dbReference>
<reference evidence="2" key="1">
    <citation type="submission" date="2019-04" db="EMBL/GenBank/DDBJ databases">
        <title>Genome assembly of Zosterops borbonicus 15179.</title>
        <authorList>
            <person name="Leroy T."/>
            <person name="Anselmetti Y."/>
            <person name="Tilak M.-K."/>
            <person name="Nabholz B."/>
        </authorList>
    </citation>
    <scope>NUCLEOTIDE SEQUENCE</scope>
    <source>
        <strain evidence="2">HGM_15179</strain>
        <tissue evidence="2">Muscle</tissue>
    </source>
</reference>
<name>A0A8K1D684_9PASS</name>
<comment type="caution">
    <text evidence="2">The sequence shown here is derived from an EMBL/GenBank/DDBJ whole genome shotgun (WGS) entry which is preliminary data.</text>
</comment>
<sequence>LKFRGIPHPRPPKFGGFGGGFDLFGCSFWGLGAQGPPGTPQDPPNSPLWPPSPPCGEGAQGAQP</sequence>
<proteinExistence type="predicted"/>
<protein>
    <submittedName>
        <fullName evidence="2">Uncharacterized protein</fullName>
    </submittedName>
</protein>
<dbReference type="Proteomes" id="UP000796761">
    <property type="component" value="Unassembled WGS sequence"/>
</dbReference>
<organism evidence="2 3">
    <name type="scientific">Zosterops borbonicus</name>
    <dbReference type="NCBI Taxonomy" id="364589"/>
    <lineage>
        <taxon>Eukaryota</taxon>
        <taxon>Metazoa</taxon>
        <taxon>Chordata</taxon>
        <taxon>Craniata</taxon>
        <taxon>Vertebrata</taxon>
        <taxon>Euteleostomi</taxon>
        <taxon>Archelosauria</taxon>
        <taxon>Archosauria</taxon>
        <taxon>Dinosauria</taxon>
        <taxon>Saurischia</taxon>
        <taxon>Theropoda</taxon>
        <taxon>Coelurosauria</taxon>
        <taxon>Aves</taxon>
        <taxon>Neognathae</taxon>
        <taxon>Neoaves</taxon>
        <taxon>Telluraves</taxon>
        <taxon>Australaves</taxon>
        <taxon>Passeriformes</taxon>
        <taxon>Sylvioidea</taxon>
        <taxon>Zosteropidae</taxon>
        <taxon>Zosterops</taxon>
    </lineage>
</organism>
<evidence type="ECO:0000256" key="1">
    <source>
        <dbReference type="SAM" id="MobiDB-lite"/>
    </source>
</evidence>
<accession>A0A8K1D684</accession>
<gene>
    <name evidence="2" type="ORF">HGM15179_021964</name>
</gene>
<feature type="non-terminal residue" evidence="2">
    <location>
        <position position="64"/>
    </location>
</feature>
<feature type="non-terminal residue" evidence="2">
    <location>
        <position position="1"/>
    </location>
</feature>
<dbReference type="AlphaFoldDB" id="A0A8K1D684"/>
<feature type="region of interest" description="Disordered" evidence="1">
    <location>
        <begin position="30"/>
        <end position="64"/>
    </location>
</feature>
<keyword evidence="3" id="KW-1185">Reference proteome</keyword>
<feature type="compositionally biased region" description="Pro residues" evidence="1">
    <location>
        <begin position="37"/>
        <end position="54"/>
    </location>
</feature>